<dbReference type="InterPro" id="IPR003819">
    <property type="entry name" value="TauD/TfdA-like"/>
</dbReference>
<dbReference type="OrthoDB" id="5491415at2"/>
<evidence type="ECO:0000256" key="3">
    <source>
        <dbReference type="ARBA" id="ARBA00023004"/>
    </source>
</evidence>
<dbReference type="RefSeq" id="WP_156696026.1">
    <property type="nucleotide sequence ID" value="NZ_CP034279.1"/>
</dbReference>
<dbReference type="SUPFAM" id="SSF51197">
    <property type="entry name" value="Clavaminate synthase-like"/>
    <property type="match status" value="1"/>
</dbReference>
<dbReference type="InterPro" id="IPR050411">
    <property type="entry name" value="AlphaKG_dependent_hydroxylases"/>
</dbReference>
<evidence type="ECO:0000313" key="7">
    <source>
        <dbReference type="EMBL" id="QGV82286.1"/>
    </source>
</evidence>
<dbReference type="PANTHER" id="PTHR10696">
    <property type="entry name" value="GAMMA-BUTYROBETAINE HYDROXYLASE-RELATED"/>
    <property type="match status" value="1"/>
</dbReference>
<dbReference type="AlphaFoldDB" id="A0A6I6FWK0"/>
<dbReference type="GO" id="GO:0017000">
    <property type="term" value="P:antibiotic biosynthetic process"/>
    <property type="evidence" value="ECO:0007669"/>
    <property type="project" value="UniProtKB-KW"/>
</dbReference>
<protein>
    <recommendedName>
        <fullName evidence="6">TauD/TfdA-like domain-containing protein</fullName>
    </recommendedName>
</protein>
<evidence type="ECO:0000256" key="5">
    <source>
        <dbReference type="SAM" id="MobiDB-lite"/>
    </source>
</evidence>
<gene>
    <name evidence="7" type="ORF">EIZ62_31540</name>
</gene>
<proteinExistence type="predicted"/>
<evidence type="ECO:0000256" key="4">
    <source>
        <dbReference type="ARBA" id="ARBA00023194"/>
    </source>
</evidence>
<dbReference type="InterPro" id="IPR042098">
    <property type="entry name" value="TauD-like_sf"/>
</dbReference>
<dbReference type="Proteomes" id="UP000422572">
    <property type="component" value="Chromosome"/>
</dbReference>
<keyword evidence="8" id="KW-1185">Reference proteome</keyword>
<keyword evidence="3" id="KW-0408">Iron</keyword>
<dbReference type="KEGG" id="sfic:EIZ62_31540"/>
<evidence type="ECO:0000259" key="6">
    <source>
        <dbReference type="Pfam" id="PF02668"/>
    </source>
</evidence>
<evidence type="ECO:0000313" key="8">
    <source>
        <dbReference type="Proteomes" id="UP000422572"/>
    </source>
</evidence>
<reference evidence="7 8" key="1">
    <citation type="submission" date="2018-12" db="EMBL/GenBank/DDBJ databases">
        <title>Complete genome sequence of Streptomyces ficellus NRRL8067, the producer of ficellomycin, feldamycin and nojirimycin.</title>
        <authorList>
            <person name="Zhang H."/>
            <person name="Yue R."/>
            <person name="Liu Y."/>
            <person name="Li M."/>
            <person name="Mu H."/>
            <person name="Zhang J."/>
        </authorList>
    </citation>
    <scope>NUCLEOTIDE SEQUENCE [LARGE SCALE GENOMIC DNA]</scope>
    <source>
        <strain evidence="7 8">NRRL 8067</strain>
    </source>
</reference>
<dbReference type="GO" id="GO:0016491">
    <property type="term" value="F:oxidoreductase activity"/>
    <property type="evidence" value="ECO:0007669"/>
    <property type="project" value="UniProtKB-KW"/>
</dbReference>
<dbReference type="PANTHER" id="PTHR10696:SF56">
    <property type="entry name" value="TAUD_TFDA-LIKE DOMAIN-CONTAINING PROTEIN"/>
    <property type="match status" value="1"/>
</dbReference>
<keyword evidence="4" id="KW-0045">Antibiotic biosynthesis</keyword>
<keyword evidence="2" id="KW-0560">Oxidoreductase</keyword>
<feature type="region of interest" description="Disordered" evidence="5">
    <location>
        <begin position="42"/>
        <end position="71"/>
    </location>
</feature>
<feature type="domain" description="TauD/TfdA-like" evidence="6">
    <location>
        <begin position="61"/>
        <end position="312"/>
    </location>
</feature>
<evidence type="ECO:0000256" key="1">
    <source>
        <dbReference type="ARBA" id="ARBA00001954"/>
    </source>
</evidence>
<comment type="cofactor">
    <cofactor evidence="1">
        <name>Fe(2+)</name>
        <dbReference type="ChEBI" id="CHEBI:29033"/>
    </cofactor>
</comment>
<evidence type="ECO:0000256" key="2">
    <source>
        <dbReference type="ARBA" id="ARBA00023002"/>
    </source>
</evidence>
<sequence length="314" mass="33682">MVTAEPVAFGGPKAWSRDTARGDDWLIRLPVEWAESLRALTPAGTAPGTGTGAAPASGAGTAPGAVPPPLPSALPARVASRLRDGPGVVVLRGWPLDGRSEAECSALARWFCGHLGTPRPSDTAQGHVIVTARLPAGHPDAAHGPADDRELAFHTDRAGPPGPPRLLGLLCVRQAAHGGESLLASGHTVHDRLLVRNPTALPRLHQDFHFGRGDGFDRVYPVFRRDHHRLRVRYNRHWIGRGHREAAAPLSPADLAALDAFDDVLADPGTAVRIRLRPGDFLLLDNTAVLHGRTAFVDALDPQRRRCLVRVWVD</sequence>
<dbReference type="EMBL" id="CP034279">
    <property type="protein sequence ID" value="QGV82286.1"/>
    <property type="molecule type" value="Genomic_DNA"/>
</dbReference>
<organism evidence="7 8">
    <name type="scientific">Streptomyces ficellus</name>
    <dbReference type="NCBI Taxonomy" id="1977088"/>
    <lineage>
        <taxon>Bacteria</taxon>
        <taxon>Bacillati</taxon>
        <taxon>Actinomycetota</taxon>
        <taxon>Actinomycetes</taxon>
        <taxon>Kitasatosporales</taxon>
        <taxon>Streptomycetaceae</taxon>
        <taxon>Streptomyces</taxon>
    </lineage>
</organism>
<dbReference type="Gene3D" id="3.60.130.10">
    <property type="entry name" value="Clavaminate synthase-like"/>
    <property type="match status" value="1"/>
</dbReference>
<dbReference type="Pfam" id="PF02668">
    <property type="entry name" value="TauD"/>
    <property type="match status" value="1"/>
</dbReference>
<name>A0A6I6FWK0_9ACTN</name>
<accession>A0A6I6FWK0</accession>
<feature type="compositionally biased region" description="Low complexity" evidence="5">
    <location>
        <begin position="42"/>
        <end position="64"/>
    </location>
</feature>